<evidence type="ECO:0000256" key="11">
    <source>
        <dbReference type="ARBA" id="ARBA00060547"/>
    </source>
</evidence>
<evidence type="ECO:0000313" key="13">
    <source>
        <dbReference type="Proteomes" id="UP000177052"/>
    </source>
</evidence>
<comment type="catalytic activity">
    <reaction evidence="10">
        <text>N-formyl-L-kynurenine + H2O = L-kynurenine + formate + H(+)</text>
        <dbReference type="Rhea" id="RHEA:13009"/>
        <dbReference type="ChEBI" id="CHEBI:15377"/>
        <dbReference type="ChEBI" id="CHEBI:15378"/>
        <dbReference type="ChEBI" id="CHEBI:15740"/>
        <dbReference type="ChEBI" id="CHEBI:57959"/>
        <dbReference type="ChEBI" id="CHEBI:58629"/>
        <dbReference type="EC" id="3.5.1.9"/>
    </reaction>
</comment>
<dbReference type="GO" id="GO:0004061">
    <property type="term" value="F:arylformamidase activity"/>
    <property type="evidence" value="ECO:0007669"/>
    <property type="project" value="UniProtKB-EC"/>
</dbReference>
<gene>
    <name evidence="12" type="ORF">A3F19_00485</name>
</gene>
<dbReference type="FunFam" id="3.50.30.50:FF:000001">
    <property type="entry name" value="Kynurenine formamidase"/>
    <property type="match status" value="1"/>
</dbReference>
<dbReference type="EMBL" id="MFUJ01000027">
    <property type="protein sequence ID" value="OGI79124.1"/>
    <property type="molecule type" value="Genomic_DNA"/>
</dbReference>
<evidence type="ECO:0000256" key="3">
    <source>
        <dbReference type="ARBA" id="ARBA00011738"/>
    </source>
</evidence>
<dbReference type="InterPro" id="IPR007325">
    <property type="entry name" value="KFase/CYL"/>
</dbReference>
<evidence type="ECO:0000256" key="6">
    <source>
        <dbReference type="ARBA" id="ARBA00022723"/>
    </source>
</evidence>
<dbReference type="EC" id="3.5.1.9" evidence="4"/>
<protein>
    <recommendedName>
        <fullName evidence="5">Kynurenine formamidase</fullName>
        <ecNumber evidence="4">3.5.1.9</ecNumber>
    </recommendedName>
</protein>
<dbReference type="PANTHER" id="PTHR31118:SF12">
    <property type="entry name" value="CYCLASE-LIKE PROTEIN 2"/>
    <property type="match status" value="1"/>
</dbReference>
<dbReference type="Gene3D" id="3.50.30.50">
    <property type="entry name" value="Putative cyclase"/>
    <property type="match status" value="1"/>
</dbReference>
<dbReference type="Proteomes" id="UP000177052">
    <property type="component" value="Unassembled WGS sequence"/>
</dbReference>
<proteinExistence type="predicted"/>
<reference evidence="12 13" key="1">
    <citation type="journal article" date="2016" name="Nat. Commun.">
        <title>Thousands of microbial genomes shed light on interconnected biogeochemical processes in an aquifer system.</title>
        <authorList>
            <person name="Anantharaman K."/>
            <person name="Brown C.T."/>
            <person name="Hug L.A."/>
            <person name="Sharon I."/>
            <person name="Castelle C.J."/>
            <person name="Probst A.J."/>
            <person name="Thomas B.C."/>
            <person name="Singh A."/>
            <person name="Wilkins M.J."/>
            <person name="Karaoz U."/>
            <person name="Brodie E.L."/>
            <person name="Williams K.H."/>
            <person name="Hubbard S.S."/>
            <person name="Banfield J.F."/>
        </authorList>
    </citation>
    <scope>NUCLEOTIDE SEQUENCE [LARGE SCALE GENOMIC DNA]</scope>
</reference>
<evidence type="ECO:0000256" key="9">
    <source>
        <dbReference type="ARBA" id="ARBA00023079"/>
    </source>
</evidence>
<evidence type="ECO:0000256" key="8">
    <source>
        <dbReference type="ARBA" id="ARBA00022833"/>
    </source>
</evidence>
<evidence type="ECO:0000256" key="5">
    <source>
        <dbReference type="ARBA" id="ARBA00014889"/>
    </source>
</evidence>
<evidence type="ECO:0000256" key="4">
    <source>
        <dbReference type="ARBA" id="ARBA00012930"/>
    </source>
</evidence>
<dbReference type="Pfam" id="PF04199">
    <property type="entry name" value="Cyclase"/>
    <property type="match status" value="1"/>
</dbReference>
<keyword evidence="7" id="KW-0378">Hydrolase</keyword>
<comment type="subunit">
    <text evidence="3">Homodimer.</text>
</comment>
<comment type="cofactor">
    <cofactor evidence="1">
        <name>Zn(2+)</name>
        <dbReference type="ChEBI" id="CHEBI:29105"/>
    </cofactor>
</comment>
<keyword evidence="6" id="KW-0479">Metal-binding</keyword>
<comment type="caution">
    <text evidence="12">The sequence shown here is derived from an EMBL/GenBank/DDBJ whole genome shotgun (WGS) entry which is preliminary data.</text>
</comment>
<name>A0A1F6WB66_9BACT</name>
<evidence type="ECO:0000256" key="7">
    <source>
        <dbReference type="ARBA" id="ARBA00022801"/>
    </source>
</evidence>
<comment type="pathway">
    <text evidence="11">Amino-acid degradation; L-tryptophan degradation via kynurenine pathway; L-kynurenine from L-tryptophan: step 2/2.</text>
</comment>
<evidence type="ECO:0000313" key="12">
    <source>
        <dbReference type="EMBL" id="OGI79124.1"/>
    </source>
</evidence>
<evidence type="ECO:0000256" key="1">
    <source>
        <dbReference type="ARBA" id="ARBA00001947"/>
    </source>
</evidence>
<dbReference type="GO" id="GO:0046872">
    <property type="term" value="F:metal ion binding"/>
    <property type="evidence" value="ECO:0007669"/>
    <property type="project" value="UniProtKB-KW"/>
</dbReference>
<organism evidence="12 13">
    <name type="scientific">Candidatus Nomurabacteria bacterium RIFCSPHIGHO2_12_FULL_37_29</name>
    <dbReference type="NCBI Taxonomy" id="1801759"/>
    <lineage>
        <taxon>Bacteria</taxon>
        <taxon>Candidatus Nomuraibacteriota</taxon>
    </lineage>
</organism>
<accession>A0A1F6WB66</accession>
<dbReference type="GO" id="GO:0019441">
    <property type="term" value="P:L-tryptophan catabolic process to kynurenine"/>
    <property type="evidence" value="ECO:0007669"/>
    <property type="project" value="InterPro"/>
</dbReference>
<dbReference type="SUPFAM" id="SSF102198">
    <property type="entry name" value="Putative cyclase"/>
    <property type="match status" value="1"/>
</dbReference>
<comment type="function">
    <text evidence="2">Catalyzes the hydrolysis of N-formyl-L-kynurenine to L-kynurenine, the second step in the kynurenine pathway of tryptophan degradation.</text>
</comment>
<dbReference type="AlphaFoldDB" id="A0A1F6WB66"/>
<sequence>MKIIDISLPLNNNTPIYPENVPFTVSIHRAMPEYATQLSSITFGSHTGTHIDAPGHAIEGAFMIDKIPLQNFIGSCRVLDFSDSLKYLGEAVTEPLLKNKNIKRGERILLKTRNSLRGFKEFYDDYVYLDGDAADYLANLAVTLVGIDALSIKKRRGSDHRPHVSLLAKNIPIIEGLNLASVSEGEYELIVLPLNLTGMEGAPARAVLIEK</sequence>
<keyword evidence="8" id="KW-0862">Zinc</keyword>
<evidence type="ECO:0000256" key="10">
    <source>
        <dbReference type="ARBA" id="ARBA00048496"/>
    </source>
</evidence>
<keyword evidence="9" id="KW-0823">Tryptophan catabolism</keyword>
<dbReference type="InterPro" id="IPR037175">
    <property type="entry name" value="KFase_sf"/>
</dbReference>
<evidence type="ECO:0000256" key="2">
    <source>
        <dbReference type="ARBA" id="ARBA00002204"/>
    </source>
</evidence>
<dbReference type="PANTHER" id="PTHR31118">
    <property type="entry name" value="CYCLASE-LIKE PROTEIN 2"/>
    <property type="match status" value="1"/>
</dbReference>